<dbReference type="SUPFAM" id="SSF54909">
    <property type="entry name" value="Dimeric alpha+beta barrel"/>
    <property type="match status" value="1"/>
</dbReference>
<dbReference type="Proteomes" id="UP000640333">
    <property type="component" value="Unassembled WGS sequence"/>
</dbReference>
<feature type="domain" description="DUF3291" evidence="1">
    <location>
        <begin position="6"/>
        <end position="140"/>
    </location>
</feature>
<sequence>MTQYHLAQLNIATPLYELTDPRMVEFVDNLNRINTLAEQHPGFIWRLVGDDNNATSCVIADRPGVLPNLSVWQDMDAFKDYVYKSDHVSFLKRRDQWFQCSEGLLVVMWWIPAGHRPTIEKAVKRLDYLAAHGPSEQCFFVPYKSLPALTVADTAVIDLLVS</sequence>
<proteinExistence type="predicted"/>
<dbReference type="AlphaFoldDB" id="A0A8J7FGW7"/>
<evidence type="ECO:0000313" key="3">
    <source>
        <dbReference type="Proteomes" id="UP000640333"/>
    </source>
</evidence>
<dbReference type="InterPro" id="IPR011008">
    <property type="entry name" value="Dimeric_a/b-barrel"/>
</dbReference>
<dbReference type="InterPro" id="IPR021708">
    <property type="entry name" value="DUF3291"/>
</dbReference>
<gene>
    <name evidence="2" type="ORF">IOQ59_08725</name>
</gene>
<reference evidence="2" key="1">
    <citation type="submission" date="2020-10" db="EMBL/GenBank/DDBJ databases">
        <title>Bacterium isolated from coastal waters sediment.</title>
        <authorList>
            <person name="Chen R.-J."/>
            <person name="Lu D.-C."/>
            <person name="Zhu K.-L."/>
            <person name="Du Z.-J."/>
        </authorList>
    </citation>
    <scope>NUCLEOTIDE SEQUENCE</scope>
    <source>
        <strain evidence="2">N1Y112</strain>
    </source>
</reference>
<accession>A0A8J7FGW7</accession>
<dbReference type="EMBL" id="JADEYS010000007">
    <property type="protein sequence ID" value="MBE9397343.1"/>
    <property type="molecule type" value="Genomic_DNA"/>
</dbReference>
<evidence type="ECO:0000259" key="1">
    <source>
        <dbReference type="Pfam" id="PF11695"/>
    </source>
</evidence>
<protein>
    <submittedName>
        <fullName evidence="2">DUF3291 domain-containing protein</fullName>
    </submittedName>
</protein>
<dbReference type="RefSeq" id="WP_193952895.1">
    <property type="nucleotide sequence ID" value="NZ_JADEYS010000007.1"/>
</dbReference>
<dbReference type="Pfam" id="PF11695">
    <property type="entry name" value="DUF3291"/>
    <property type="match status" value="1"/>
</dbReference>
<comment type="caution">
    <text evidence="2">The sequence shown here is derived from an EMBL/GenBank/DDBJ whole genome shotgun (WGS) entry which is preliminary data.</text>
</comment>
<keyword evidence="3" id="KW-1185">Reference proteome</keyword>
<name>A0A8J7FGW7_9GAMM</name>
<organism evidence="2 3">
    <name type="scientific">Pontibacterium sinense</name>
    <dbReference type="NCBI Taxonomy" id="2781979"/>
    <lineage>
        <taxon>Bacteria</taxon>
        <taxon>Pseudomonadati</taxon>
        <taxon>Pseudomonadota</taxon>
        <taxon>Gammaproteobacteria</taxon>
        <taxon>Oceanospirillales</taxon>
        <taxon>Oceanospirillaceae</taxon>
        <taxon>Pontibacterium</taxon>
    </lineage>
</organism>
<evidence type="ECO:0000313" key="2">
    <source>
        <dbReference type="EMBL" id="MBE9397343.1"/>
    </source>
</evidence>